<evidence type="ECO:0000313" key="4">
    <source>
        <dbReference type="Proteomes" id="UP001162891"/>
    </source>
</evidence>
<sequence>MRSHRSQPAPLGGAGHAGGVIKVPAAQGEPATPAAELAHLSQAERAERALAEGRQGREISIERAFLMAALDFRQTLRILVSAVVPRLADWCFVDLLDGDGIPRRVEVAHADPAKAPLAQEMRSISFGAGWATPAAQAIRDRAPRLYREVSAEIMHWATHDERHLGVLRAIRPNSLLSVPLVARDRAIGAVTLIRSTMVPPLSEADLVFADALAVPAALALDNSRWFQAEKAARATAEEQADRERHGRVEAEKSVLRLRRLESVSASLSSVLTPQAIARVAVENGLSALEPSSAIVACSTPGNDFLEVLHQDGWPDDLALDLRRMPGDAPALVAEAWRIQTAIWLAHPEALAQSYPSAADLARRVGDKAWAAAPLRADGRTLGALALGFPHPRELDADERRFVLTIAQQVAQALERARLRDRVQ</sequence>
<dbReference type="SMART" id="SM00065">
    <property type="entry name" value="GAF"/>
    <property type="match status" value="2"/>
</dbReference>
<keyword evidence="4" id="KW-1185">Reference proteome</keyword>
<gene>
    <name evidence="3" type="ORF">AMOR_20260</name>
</gene>
<dbReference type="Pfam" id="PF13185">
    <property type="entry name" value="GAF_2"/>
    <property type="match status" value="2"/>
</dbReference>
<dbReference type="InterPro" id="IPR029016">
    <property type="entry name" value="GAF-like_dom_sf"/>
</dbReference>
<dbReference type="RefSeq" id="WP_248360709.1">
    <property type="nucleotide sequence ID" value="NZ_AP025591.1"/>
</dbReference>
<evidence type="ECO:0000259" key="2">
    <source>
        <dbReference type="SMART" id="SM00065"/>
    </source>
</evidence>
<dbReference type="Proteomes" id="UP001162891">
    <property type="component" value="Chromosome"/>
</dbReference>
<evidence type="ECO:0000256" key="1">
    <source>
        <dbReference type="ARBA" id="ARBA00022801"/>
    </source>
</evidence>
<protein>
    <recommendedName>
        <fullName evidence="2">GAF domain-containing protein</fullName>
    </recommendedName>
</protein>
<evidence type="ECO:0000313" key="3">
    <source>
        <dbReference type="EMBL" id="BDG03030.1"/>
    </source>
</evidence>
<dbReference type="EMBL" id="AP025591">
    <property type="protein sequence ID" value="BDG03030.1"/>
    <property type="molecule type" value="Genomic_DNA"/>
</dbReference>
<dbReference type="InterPro" id="IPR052016">
    <property type="entry name" value="Bact_Sigma-Reg"/>
</dbReference>
<name>A0ABM7WU88_9BACT</name>
<keyword evidence="1" id="KW-0378">Hydrolase</keyword>
<dbReference type="PANTHER" id="PTHR43156:SF2">
    <property type="entry name" value="STAGE II SPORULATION PROTEIN E"/>
    <property type="match status" value="1"/>
</dbReference>
<organism evidence="3 4">
    <name type="scientific">Anaeromyxobacter oryzae</name>
    <dbReference type="NCBI Taxonomy" id="2918170"/>
    <lineage>
        <taxon>Bacteria</taxon>
        <taxon>Pseudomonadati</taxon>
        <taxon>Myxococcota</taxon>
        <taxon>Myxococcia</taxon>
        <taxon>Myxococcales</taxon>
        <taxon>Cystobacterineae</taxon>
        <taxon>Anaeromyxobacteraceae</taxon>
        <taxon>Anaeromyxobacter</taxon>
    </lineage>
</organism>
<proteinExistence type="predicted"/>
<accession>A0ABM7WU88</accession>
<feature type="domain" description="GAF" evidence="2">
    <location>
        <begin position="71"/>
        <end position="230"/>
    </location>
</feature>
<dbReference type="SUPFAM" id="SSF55781">
    <property type="entry name" value="GAF domain-like"/>
    <property type="match status" value="2"/>
</dbReference>
<reference evidence="4" key="1">
    <citation type="journal article" date="2022" name="Int. J. Syst. Evol. Microbiol.">
        <title>Anaeromyxobacter oryzae sp. nov., Anaeromyxobacter diazotrophicus sp. nov. and Anaeromyxobacter paludicola sp. nov., isolated from paddy soils.</title>
        <authorList>
            <person name="Itoh H."/>
            <person name="Xu Z."/>
            <person name="Mise K."/>
            <person name="Masuda Y."/>
            <person name="Ushijima N."/>
            <person name="Hayakawa C."/>
            <person name="Shiratori Y."/>
            <person name="Senoo K."/>
        </authorList>
    </citation>
    <scope>NUCLEOTIDE SEQUENCE [LARGE SCALE GENOMIC DNA]</scope>
    <source>
        <strain evidence="4">Red232</strain>
    </source>
</reference>
<feature type="domain" description="GAF" evidence="2">
    <location>
        <begin position="262"/>
        <end position="423"/>
    </location>
</feature>
<dbReference type="Gene3D" id="3.30.450.40">
    <property type="match status" value="2"/>
</dbReference>
<dbReference type="InterPro" id="IPR003018">
    <property type="entry name" value="GAF"/>
</dbReference>
<dbReference type="PANTHER" id="PTHR43156">
    <property type="entry name" value="STAGE II SPORULATION PROTEIN E-RELATED"/>
    <property type="match status" value="1"/>
</dbReference>